<dbReference type="GO" id="GO:0035267">
    <property type="term" value="C:NuA4 histone acetyltransferase complex"/>
    <property type="evidence" value="ECO:0007669"/>
    <property type="project" value="TreeGrafter"/>
</dbReference>
<accession>A0A1E1W6Y2</accession>
<dbReference type="PANTHER" id="PTHR11139:SF1">
    <property type="entry name" value="TRANSFORMATION_TRANSCRIPTION DOMAIN-ASSOCIATED PROTEIN"/>
    <property type="match status" value="1"/>
</dbReference>
<dbReference type="InterPro" id="IPR050517">
    <property type="entry name" value="DDR_Repair_Kinase"/>
</dbReference>
<dbReference type="GO" id="GO:0005634">
    <property type="term" value="C:nucleus"/>
    <property type="evidence" value="ECO:0007669"/>
    <property type="project" value="TreeGrafter"/>
</dbReference>
<dbReference type="GO" id="GO:0006355">
    <property type="term" value="P:regulation of DNA-templated transcription"/>
    <property type="evidence" value="ECO:0007669"/>
    <property type="project" value="TreeGrafter"/>
</dbReference>
<name>A0A1E1W6Y2_PECGO</name>
<organism evidence="1">
    <name type="scientific">Pectinophora gossypiella</name>
    <name type="common">Cotton pink bollworm</name>
    <name type="synonym">Depressaria gossypiella</name>
    <dbReference type="NCBI Taxonomy" id="13191"/>
    <lineage>
        <taxon>Eukaryota</taxon>
        <taxon>Metazoa</taxon>
        <taxon>Ecdysozoa</taxon>
        <taxon>Arthropoda</taxon>
        <taxon>Hexapoda</taxon>
        <taxon>Insecta</taxon>
        <taxon>Pterygota</taxon>
        <taxon>Neoptera</taxon>
        <taxon>Endopterygota</taxon>
        <taxon>Lepidoptera</taxon>
        <taxon>Glossata</taxon>
        <taxon>Ditrysia</taxon>
        <taxon>Gelechioidea</taxon>
        <taxon>Gelechiidae</taxon>
        <taxon>Apatetrinae</taxon>
        <taxon>Pectinophora</taxon>
    </lineage>
</organism>
<dbReference type="EMBL" id="GDQN01008292">
    <property type="protein sequence ID" value="JAT82762.1"/>
    <property type="molecule type" value="Transcribed_RNA"/>
</dbReference>
<dbReference type="SUPFAM" id="SSF48371">
    <property type="entry name" value="ARM repeat"/>
    <property type="match status" value="1"/>
</dbReference>
<dbReference type="InterPro" id="IPR046807">
    <property type="entry name" value="Tra1_central"/>
</dbReference>
<reference evidence="1" key="1">
    <citation type="submission" date="2015-09" db="EMBL/GenBank/DDBJ databases">
        <title>De novo assembly of Pectinophora gossypiella (Pink Bollworm) gut transcriptome.</title>
        <authorList>
            <person name="Tassone E.E."/>
        </authorList>
    </citation>
    <scope>NUCLEOTIDE SEQUENCE</scope>
</reference>
<gene>
    <name evidence="1" type="ORF">g.7987</name>
</gene>
<protein>
    <submittedName>
        <fullName evidence="1">Uncharacterized protein</fullName>
    </submittedName>
</protein>
<dbReference type="PANTHER" id="PTHR11139">
    <property type="entry name" value="ATAXIA TELANGIECTASIA MUTATED ATM -RELATED"/>
    <property type="match status" value="1"/>
</dbReference>
<feature type="non-terminal residue" evidence="1">
    <location>
        <position position="615"/>
    </location>
</feature>
<dbReference type="GO" id="GO:0006281">
    <property type="term" value="P:DNA repair"/>
    <property type="evidence" value="ECO:0007669"/>
    <property type="project" value="TreeGrafter"/>
</dbReference>
<sequence length="615" mass="69499">GDPHTQMNTYRSYVTMLADPGAKDEIKLKAAQELSENFEVILSSPQYPQFLDHSLKIFLKILQEGEPHFIAEYNIQQVRKLILEMIHRLPISETLRPYVKSILILMLKLMEIENEENVLVCLKIFMELHKQYRPPYSTEVDIHKFLQWVKGIYSDLPNHLPKIFEPKPTIRVKDLSEVNIEQLLQETYTTTPIHTEKKLLDGSVVTYNLIPRSVLSLKVIQELPIIVVLMYQLYKQNVHQEVSNFIPLIMETITLQPAANHRQSASFNKEVFVDFMGAQIKTLAFLAYIIRIYQDTIANHASLMVKGIIGLLTLCPPEVAHLRKELVIATRHILATDLRLKFVPYMERLFDEDVLLGDGWTVHETLRPLAYSTLADLVHHVRQHLPLTDLAIAAHLFSKNVHDESLPTSIQTMSCKLLLNLVDCIRQRSESEGAAASGAQPQGRQLLMRILEVFVLKFKTISKLQLPALMAKCKMTPVATNGNGTTPSTPTILAPVTSSEIKLEEEKPTPDLLDSLSKPEEKSKIGFPSSQLNNLNVGDYRTLVKTLVCGVKTITWGCASCKTAPTTEGQPATTITGQKQLSPRETLVFIRLVRWGLQSLDIYTLCAPRAPVMPP</sequence>
<dbReference type="GO" id="GO:0000124">
    <property type="term" value="C:SAGA complex"/>
    <property type="evidence" value="ECO:0007669"/>
    <property type="project" value="TreeGrafter"/>
</dbReference>
<dbReference type="AlphaFoldDB" id="A0A1E1W6Y2"/>
<dbReference type="OrthoDB" id="5570127at2759"/>
<dbReference type="InterPro" id="IPR016024">
    <property type="entry name" value="ARM-type_fold"/>
</dbReference>
<feature type="non-terminal residue" evidence="1">
    <location>
        <position position="1"/>
    </location>
</feature>
<evidence type="ECO:0000313" key="1">
    <source>
        <dbReference type="EMBL" id="JAT82762.1"/>
    </source>
</evidence>
<proteinExistence type="predicted"/>
<dbReference type="Pfam" id="PF20175">
    <property type="entry name" value="Tra1_central"/>
    <property type="match status" value="1"/>
</dbReference>